<dbReference type="OrthoDB" id="4191831at2759"/>
<protein>
    <submittedName>
        <fullName evidence="2">DNA mismatch repair</fullName>
    </submittedName>
</protein>
<name>A0A8H5NA29_9HYPO</name>
<reference evidence="2 3" key="1">
    <citation type="submission" date="2020-05" db="EMBL/GenBank/DDBJ databases">
        <title>Identification and distribution of gene clusters putatively required for synthesis of sphingolipid metabolism inhibitors in phylogenetically diverse species of the filamentous fungus Fusarium.</title>
        <authorList>
            <person name="Kim H.-S."/>
            <person name="Busman M."/>
            <person name="Brown D.W."/>
            <person name="Divon H."/>
            <person name="Uhlig S."/>
            <person name="Proctor R.H."/>
        </authorList>
    </citation>
    <scope>NUCLEOTIDE SEQUENCE [LARGE SCALE GENOMIC DNA]</scope>
    <source>
        <strain evidence="2 3">NRRL 13617</strain>
    </source>
</reference>
<gene>
    <name evidence="2" type="ORF">FPHYL_7693</name>
</gene>
<evidence type="ECO:0000256" key="1">
    <source>
        <dbReference type="SAM" id="MobiDB-lite"/>
    </source>
</evidence>
<dbReference type="Proteomes" id="UP000582016">
    <property type="component" value="Unassembled WGS sequence"/>
</dbReference>
<sequence>MYRMSNRDGTSNNPSRSLRDLPPLSVPKKRKPGGPSRLLACPIEIQLHVLEFVPKEGLVALSRVNKHLASIAQPVLHREVDVNCPRVSFQCHAAPLVLVLRTLLSRPDLAQGVQHLRFDGYDFVERRLNELPTTPIFHLTDGDKLKAVKFIKALDLYQGLDWAQGFLKGRVDCLVSLLVALTPRVRSIYLGEFFSVEICYLRMLLSPVSFGNPGGSNVHKFEHLRRVSVDNHCATYHHTRFDFSNVYQDFFRLLKLESLSISGSFPEDSQTFNIMTKLEHIRRLDLKRISAAELGRILSIAPNLKELKYNYAWYPITNMRPTRDQTLDLTTLRDSLESHRLELEKLELLVLDDGDVLDERPEDTINPFTLRGSSLKLHDFSNLHTLTAPWILIAGPSKVEHPSPLRHLIPKSVVQLTLTDDLCLQPYWEWEPEEICDMLVDYWYDLRDTKTALAAIFIVGPLISKMFNEDELYIARRLARSAGVDLFIDELSINKRDALRDAEERARRYGQLREPARPQVFDSSHMW</sequence>
<organism evidence="2 3">
    <name type="scientific">Fusarium phyllophilum</name>
    <dbReference type="NCBI Taxonomy" id="47803"/>
    <lineage>
        <taxon>Eukaryota</taxon>
        <taxon>Fungi</taxon>
        <taxon>Dikarya</taxon>
        <taxon>Ascomycota</taxon>
        <taxon>Pezizomycotina</taxon>
        <taxon>Sordariomycetes</taxon>
        <taxon>Hypocreomycetidae</taxon>
        <taxon>Hypocreales</taxon>
        <taxon>Nectriaceae</taxon>
        <taxon>Fusarium</taxon>
        <taxon>Fusarium fujikuroi species complex</taxon>
    </lineage>
</organism>
<dbReference type="EMBL" id="JAAOAQ010000279">
    <property type="protein sequence ID" value="KAF5557379.1"/>
    <property type="molecule type" value="Genomic_DNA"/>
</dbReference>
<feature type="compositionally biased region" description="Polar residues" evidence="1">
    <location>
        <begin position="7"/>
        <end position="16"/>
    </location>
</feature>
<comment type="caution">
    <text evidence="2">The sequence shown here is derived from an EMBL/GenBank/DDBJ whole genome shotgun (WGS) entry which is preliminary data.</text>
</comment>
<accession>A0A8H5NA29</accession>
<keyword evidence="3" id="KW-1185">Reference proteome</keyword>
<evidence type="ECO:0000313" key="2">
    <source>
        <dbReference type="EMBL" id="KAF5557379.1"/>
    </source>
</evidence>
<dbReference type="AlphaFoldDB" id="A0A8H5NA29"/>
<evidence type="ECO:0000313" key="3">
    <source>
        <dbReference type="Proteomes" id="UP000582016"/>
    </source>
</evidence>
<proteinExistence type="predicted"/>
<feature type="region of interest" description="Disordered" evidence="1">
    <location>
        <begin position="1"/>
        <end position="34"/>
    </location>
</feature>